<dbReference type="InterPro" id="IPR009075">
    <property type="entry name" value="AcylCo_DH/oxidase_C"/>
</dbReference>
<dbReference type="InterPro" id="IPR006089">
    <property type="entry name" value="Acyl-CoA_DH_CS"/>
</dbReference>
<evidence type="ECO:0000313" key="18">
    <source>
        <dbReference type="EMBL" id="MBT9289034.1"/>
    </source>
</evidence>
<feature type="binding site" evidence="12">
    <location>
        <position position="140"/>
    </location>
    <ligand>
        <name>substrate</name>
    </ligand>
</feature>
<dbReference type="InterPro" id="IPR006091">
    <property type="entry name" value="Acyl-CoA_Oxase/DH_mid-dom"/>
</dbReference>
<evidence type="ECO:0000256" key="6">
    <source>
        <dbReference type="ARBA" id="ARBA00022630"/>
    </source>
</evidence>
<feature type="binding site" evidence="13">
    <location>
        <position position="287"/>
    </location>
    <ligand>
        <name>FAD</name>
        <dbReference type="ChEBI" id="CHEBI:57692"/>
    </ligand>
</feature>
<dbReference type="AlphaFoldDB" id="A0A947D908"/>
<feature type="domain" description="Acyl-CoA dehydrogenase/oxidase C-terminal" evidence="15">
    <location>
        <begin position="237"/>
        <end position="385"/>
    </location>
</feature>
<feature type="domain" description="Acyl-CoA dehydrogenase/oxidase N-terminal" evidence="17">
    <location>
        <begin position="15"/>
        <end position="126"/>
    </location>
</feature>
<evidence type="ECO:0000256" key="4">
    <source>
        <dbReference type="ARBA" id="ARBA00012044"/>
    </source>
</evidence>
<dbReference type="InterPro" id="IPR036250">
    <property type="entry name" value="AcylCo_DH-like_C"/>
</dbReference>
<dbReference type="RefSeq" id="WP_261967687.1">
    <property type="nucleotide sequence ID" value="NZ_JAHHZF010000003.1"/>
</dbReference>
<proteinExistence type="inferred from homology"/>
<comment type="caution">
    <text evidence="18">The sequence shown here is derived from an EMBL/GenBank/DDBJ whole genome shotgun (WGS) entry which is preliminary data.</text>
</comment>
<dbReference type="PROSITE" id="PS00073">
    <property type="entry name" value="ACYL_COA_DH_2"/>
    <property type="match status" value="1"/>
</dbReference>
<evidence type="ECO:0000313" key="19">
    <source>
        <dbReference type="Proteomes" id="UP000766595"/>
    </source>
</evidence>
<dbReference type="FunFam" id="1.20.140.10:FF:000003">
    <property type="entry name" value="isovaleryl-CoA dehydrogenase, mitochondrial"/>
    <property type="match status" value="1"/>
</dbReference>
<evidence type="ECO:0000256" key="9">
    <source>
        <dbReference type="ARBA" id="ARBA00023002"/>
    </source>
</evidence>
<evidence type="ECO:0000256" key="2">
    <source>
        <dbReference type="ARBA" id="ARBA00004898"/>
    </source>
</evidence>
<feature type="binding site" evidence="12">
    <location>
        <begin position="371"/>
        <end position="372"/>
    </location>
    <ligand>
        <name>substrate</name>
    </ligand>
</feature>
<dbReference type="EC" id="1.3.8.4" evidence="4"/>
<evidence type="ECO:0000259" key="15">
    <source>
        <dbReference type="Pfam" id="PF00441"/>
    </source>
</evidence>
<keyword evidence="19" id="KW-1185">Reference proteome</keyword>
<evidence type="ECO:0000256" key="5">
    <source>
        <dbReference type="ARBA" id="ARBA00018258"/>
    </source>
</evidence>
<dbReference type="PANTHER" id="PTHR43884:SF12">
    <property type="entry name" value="ISOVALERYL-COA DEHYDROGENASE, MITOCHONDRIAL-RELATED"/>
    <property type="match status" value="1"/>
</dbReference>
<comment type="similarity">
    <text evidence="3 14">Belongs to the acyl-CoA dehydrogenase family.</text>
</comment>
<evidence type="ECO:0000259" key="16">
    <source>
        <dbReference type="Pfam" id="PF02770"/>
    </source>
</evidence>
<dbReference type="CDD" id="cd01156">
    <property type="entry name" value="IVD"/>
    <property type="match status" value="1"/>
</dbReference>
<dbReference type="PANTHER" id="PTHR43884">
    <property type="entry name" value="ACYL-COA DEHYDROGENASE"/>
    <property type="match status" value="1"/>
</dbReference>
<dbReference type="SUPFAM" id="SSF56645">
    <property type="entry name" value="Acyl-CoA dehydrogenase NM domain-like"/>
    <property type="match status" value="1"/>
</dbReference>
<feature type="domain" description="Acyl-CoA oxidase/dehydrogenase middle" evidence="16">
    <location>
        <begin position="130"/>
        <end position="225"/>
    </location>
</feature>
<feature type="binding site" evidence="13">
    <location>
        <begin position="373"/>
        <end position="375"/>
    </location>
    <ligand>
        <name>FAD</name>
        <dbReference type="ChEBI" id="CHEBI:57692"/>
    </ligand>
</feature>
<protein>
    <recommendedName>
        <fullName evidence="5">Isovaleryl-CoA dehydrogenase, mitochondrial</fullName>
        <ecNumber evidence="4">1.3.8.4</ecNumber>
    </recommendedName>
</protein>
<organism evidence="18 19">
    <name type="scientific">Prosthecodimorpha staleyi</name>
    <dbReference type="NCBI Taxonomy" id="2840188"/>
    <lineage>
        <taxon>Bacteria</taxon>
        <taxon>Pseudomonadati</taxon>
        <taxon>Pseudomonadota</taxon>
        <taxon>Alphaproteobacteria</taxon>
        <taxon>Hyphomicrobiales</taxon>
        <taxon>Ancalomicrobiaceae</taxon>
        <taxon>Prosthecodimorpha</taxon>
    </lineage>
</organism>
<dbReference type="Gene3D" id="2.40.110.10">
    <property type="entry name" value="Butyryl-CoA Dehydrogenase, subunit A, domain 2"/>
    <property type="match status" value="1"/>
</dbReference>
<keyword evidence="7 13" id="KW-0274">FAD</keyword>
<evidence type="ECO:0000259" key="17">
    <source>
        <dbReference type="Pfam" id="PF02771"/>
    </source>
</evidence>
<dbReference type="InterPro" id="IPR046373">
    <property type="entry name" value="Acyl-CoA_Oxase/DH_mid-dom_sf"/>
</dbReference>
<evidence type="ECO:0000256" key="13">
    <source>
        <dbReference type="PIRSR" id="PIRSR634183-3"/>
    </source>
</evidence>
<evidence type="ECO:0000256" key="11">
    <source>
        <dbReference type="PIRSR" id="PIRSR634183-1"/>
    </source>
</evidence>
<keyword evidence="8" id="KW-0809">Transit peptide</keyword>
<dbReference type="GO" id="GO:0050660">
    <property type="term" value="F:flavin adenine dinucleotide binding"/>
    <property type="evidence" value="ECO:0007669"/>
    <property type="project" value="InterPro"/>
</dbReference>
<dbReference type="Pfam" id="PF02770">
    <property type="entry name" value="Acyl-CoA_dh_M"/>
    <property type="match status" value="1"/>
</dbReference>
<dbReference type="GO" id="GO:0008470">
    <property type="term" value="F:3-methylbutanoyl-CoA dehydrogenase activity"/>
    <property type="evidence" value="ECO:0007669"/>
    <property type="project" value="UniProtKB-EC"/>
</dbReference>
<accession>A0A947D908</accession>
<feature type="binding site" evidence="12">
    <location>
        <begin position="248"/>
        <end position="251"/>
    </location>
    <ligand>
        <name>substrate</name>
    </ligand>
</feature>
<dbReference type="InterPro" id="IPR037069">
    <property type="entry name" value="AcylCoA_DH/ox_N_sf"/>
</dbReference>
<dbReference type="InterPro" id="IPR034183">
    <property type="entry name" value="IVD"/>
</dbReference>
<dbReference type="InterPro" id="IPR013786">
    <property type="entry name" value="AcylCoA_DH/ox_N"/>
</dbReference>
<dbReference type="FunFam" id="1.10.540.10:FF:000007">
    <property type="entry name" value="Isovaleryl-CoA dehydrogenase, mitochondrial"/>
    <property type="match status" value="1"/>
</dbReference>
<dbReference type="PROSITE" id="PS00072">
    <property type="entry name" value="ACYL_COA_DH_1"/>
    <property type="match status" value="1"/>
</dbReference>
<evidence type="ECO:0000256" key="3">
    <source>
        <dbReference type="ARBA" id="ARBA00009347"/>
    </source>
</evidence>
<evidence type="ECO:0000256" key="1">
    <source>
        <dbReference type="ARBA" id="ARBA00001974"/>
    </source>
</evidence>
<evidence type="ECO:0000256" key="12">
    <source>
        <dbReference type="PIRSR" id="PIRSR634183-2"/>
    </source>
</evidence>
<dbReference type="Pfam" id="PF02771">
    <property type="entry name" value="Acyl-CoA_dh_N"/>
    <property type="match status" value="1"/>
</dbReference>
<dbReference type="EMBL" id="JAHHZF010000003">
    <property type="protein sequence ID" value="MBT9289034.1"/>
    <property type="molecule type" value="Genomic_DNA"/>
</dbReference>
<evidence type="ECO:0000256" key="14">
    <source>
        <dbReference type="RuleBase" id="RU362125"/>
    </source>
</evidence>
<dbReference type="Gene3D" id="1.10.540.10">
    <property type="entry name" value="Acyl-CoA dehydrogenase/oxidase, N-terminal domain"/>
    <property type="match status" value="1"/>
</dbReference>
<keyword evidence="6 14" id="KW-0285">Flavoprotein</keyword>
<evidence type="ECO:0000256" key="10">
    <source>
        <dbReference type="ARBA" id="ARBA00052875"/>
    </source>
</evidence>
<dbReference type="Gene3D" id="1.20.140.10">
    <property type="entry name" value="Butyryl-CoA Dehydrogenase, subunit A, domain 3"/>
    <property type="match status" value="1"/>
</dbReference>
<dbReference type="InterPro" id="IPR009100">
    <property type="entry name" value="AcylCoA_DH/oxidase_NM_dom_sf"/>
</dbReference>
<dbReference type="FunFam" id="2.40.110.10:FF:000004">
    <property type="entry name" value="Isovaleryl-CoA dehydrogenase, mitochondrial"/>
    <property type="match status" value="1"/>
</dbReference>
<evidence type="ECO:0000256" key="8">
    <source>
        <dbReference type="ARBA" id="ARBA00022946"/>
    </source>
</evidence>
<feature type="binding site" evidence="13">
    <location>
        <begin position="164"/>
        <end position="166"/>
    </location>
    <ligand>
        <name>FAD</name>
        <dbReference type="ChEBI" id="CHEBI:57692"/>
    </ligand>
</feature>
<feature type="active site" description="Proton acceptor" evidence="11">
    <location>
        <position position="250"/>
    </location>
</feature>
<comment type="cofactor">
    <cofactor evidence="1 13 14">
        <name>FAD</name>
        <dbReference type="ChEBI" id="CHEBI:57692"/>
    </cofactor>
</comment>
<dbReference type="Pfam" id="PF00441">
    <property type="entry name" value="Acyl-CoA_dh_1"/>
    <property type="match status" value="1"/>
</dbReference>
<sequence>MIPNSFKGFDFDLGETADMLRDTVAAFAADRIAPIAAKVDREDWFPRELWPEMGALGLHGITVEEEWGGAGLGYLEHCIAMEEISRASASVGLSYGAHSNLCVNQLRRWGTDDQKTRYLTRLVSGEHLGALAMSEPGAGSDVVSMKLRAEKRGDRYVLNGTKMWITNGPSADTLIVYAKTDPAAGPRGITAFLIEKGFAGFSIAQKLDKLGMRGSETGELVFQDCEVPEENVLGAVGKGVNVLMSGLDYERAVLAAGPLGIMQAALDIVIPYIHDREQFGQPIGTFQLVQGKVADMYVGLNACRAYVYAVAKACDAGKTTREDAAGAILYAAEKATKVALDAIQLLGGNGYINDTATGRLLRDAKLYEIGAGTSEIRRMLIGRQIFERTA</sequence>
<feature type="binding site" evidence="13">
    <location>
        <begin position="131"/>
        <end position="140"/>
    </location>
    <ligand>
        <name>FAD</name>
        <dbReference type="ChEBI" id="CHEBI:57692"/>
    </ligand>
</feature>
<comment type="pathway">
    <text evidence="2">Amino-acid degradation; L-leucine degradation; (S)-3-hydroxy-3-methylglutaryl-CoA from 3-isovaleryl-CoA: step 1/3.</text>
</comment>
<reference evidence="18 19" key="1">
    <citation type="submission" date="2021-06" db="EMBL/GenBank/DDBJ databases">
        <authorList>
            <person name="Grouzdev D.S."/>
            <person name="Koziaeva V."/>
        </authorList>
    </citation>
    <scope>NUCLEOTIDE SEQUENCE [LARGE SCALE GENOMIC DNA]</scope>
    <source>
        <strain evidence="18 19">22</strain>
    </source>
</reference>
<dbReference type="PIRSF" id="PIRSF016578">
    <property type="entry name" value="HsaA"/>
    <property type="match status" value="1"/>
</dbReference>
<feature type="binding site" evidence="13">
    <location>
        <begin position="344"/>
        <end position="348"/>
    </location>
    <ligand>
        <name>FAD</name>
        <dbReference type="ChEBI" id="CHEBI:57692"/>
    </ligand>
</feature>
<comment type="catalytic activity">
    <reaction evidence="10">
        <text>3-methylbutanoyl-CoA + oxidized [electron-transfer flavoprotein] + H(+) = 3-methylbut-2-enoyl-CoA + reduced [electron-transfer flavoprotein]</text>
        <dbReference type="Rhea" id="RHEA:12276"/>
        <dbReference type="Rhea" id="RHEA-COMP:10685"/>
        <dbReference type="Rhea" id="RHEA-COMP:10686"/>
        <dbReference type="ChEBI" id="CHEBI:15378"/>
        <dbReference type="ChEBI" id="CHEBI:57344"/>
        <dbReference type="ChEBI" id="CHEBI:57345"/>
        <dbReference type="ChEBI" id="CHEBI:57692"/>
        <dbReference type="ChEBI" id="CHEBI:58307"/>
        <dbReference type="EC" id="1.3.8.4"/>
    </reaction>
</comment>
<name>A0A947D908_9HYPH</name>
<dbReference type="SUPFAM" id="SSF47203">
    <property type="entry name" value="Acyl-CoA dehydrogenase C-terminal domain-like"/>
    <property type="match status" value="1"/>
</dbReference>
<dbReference type="Proteomes" id="UP000766595">
    <property type="component" value="Unassembled WGS sequence"/>
</dbReference>
<gene>
    <name evidence="18" type="ORF">KL771_06210</name>
</gene>
<dbReference type="GO" id="GO:0006552">
    <property type="term" value="P:L-leucine catabolic process"/>
    <property type="evidence" value="ECO:0007669"/>
    <property type="project" value="TreeGrafter"/>
</dbReference>
<feature type="binding site" evidence="13">
    <location>
        <position position="276"/>
    </location>
    <ligand>
        <name>FAD</name>
        <dbReference type="ChEBI" id="CHEBI:57692"/>
    </ligand>
</feature>
<evidence type="ECO:0000256" key="7">
    <source>
        <dbReference type="ARBA" id="ARBA00022827"/>
    </source>
</evidence>
<keyword evidence="9 14" id="KW-0560">Oxidoreductase</keyword>